<keyword evidence="2" id="KW-0863">Zinc-finger</keyword>
<comment type="caution">
    <text evidence="2">The sequence shown here is derived from an EMBL/GenBank/DDBJ whole genome shotgun (WGS) entry which is preliminary data.</text>
</comment>
<feature type="domain" description="Zinc finger CHCC-type" evidence="1">
    <location>
        <begin position="24"/>
        <end position="58"/>
    </location>
</feature>
<dbReference type="AlphaFoldDB" id="A0A368DNE5"/>
<sequence>MADTHIPYYQNTDGHSVIEIPVKKFKCIGANPPHDHPHIYLDMGKNNSIVCPYCSTLYKYNSTLSEFETIPPNCLVKN</sequence>
<dbReference type="InterPro" id="IPR019401">
    <property type="entry name" value="Znf_CHCC"/>
</dbReference>
<protein>
    <submittedName>
        <fullName evidence="2">Zinc-finger domain-containing protein</fullName>
    </submittedName>
</protein>
<organism evidence="2 3">
    <name type="scientific">PS1 clade bacterium</name>
    <dbReference type="NCBI Taxonomy" id="2175152"/>
    <lineage>
        <taxon>Bacteria</taxon>
        <taxon>Pseudomonadati</taxon>
        <taxon>Pseudomonadota</taxon>
        <taxon>Alphaproteobacteria</taxon>
        <taxon>PS1 clade</taxon>
    </lineage>
</organism>
<reference evidence="2 3" key="1">
    <citation type="journal article" date="2018" name="Microbiome">
        <title>Fine metagenomic profile of the Mediterranean stratified and mixed water columns revealed by assembly and recruitment.</title>
        <authorList>
            <person name="Haro-Moreno J.M."/>
            <person name="Lopez-Perez M."/>
            <person name="De La Torre J.R."/>
            <person name="Picazo A."/>
            <person name="Camacho A."/>
            <person name="Rodriguez-Valera F."/>
        </authorList>
    </citation>
    <scope>NUCLEOTIDE SEQUENCE [LARGE SCALE GENOMIC DNA]</scope>
    <source>
        <strain evidence="2">MED-G57</strain>
    </source>
</reference>
<dbReference type="Pfam" id="PF10276">
    <property type="entry name" value="zf-CHCC"/>
    <property type="match status" value="1"/>
</dbReference>
<dbReference type="EMBL" id="QOQD01000009">
    <property type="protein sequence ID" value="RCL73174.1"/>
    <property type="molecule type" value="Genomic_DNA"/>
</dbReference>
<dbReference type="Gene3D" id="2.60.260.40">
    <property type="entry name" value="q5lls5 like domains"/>
    <property type="match status" value="1"/>
</dbReference>
<keyword evidence="2" id="KW-0862">Zinc</keyword>
<evidence type="ECO:0000313" key="3">
    <source>
        <dbReference type="Proteomes" id="UP000253570"/>
    </source>
</evidence>
<evidence type="ECO:0000313" key="2">
    <source>
        <dbReference type="EMBL" id="RCL73174.1"/>
    </source>
</evidence>
<gene>
    <name evidence="2" type="ORF">DBW71_04320</name>
</gene>
<dbReference type="Proteomes" id="UP000253570">
    <property type="component" value="Unassembled WGS sequence"/>
</dbReference>
<name>A0A368DNE5_9PROT</name>
<accession>A0A368DNE5</accession>
<keyword evidence="2" id="KW-0479">Metal-binding</keyword>
<evidence type="ECO:0000259" key="1">
    <source>
        <dbReference type="Pfam" id="PF10276"/>
    </source>
</evidence>
<proteinExistence type="predicted"/>
<dbReference type="GO" id="GO:0008270">
    <property type="term" value="F:zinc ion binding"/>
    <property type="evidence" value="ECO:0007669"/>
    <property type="project" value="UniProtKB-KW"/>
</dbReference>